<reference evidence="1" key="2">
    <citation type="submission" date="2025-03" db="EMBL/GenBank/DDBJ databases">
        <authorList>
            <consortium name="ELIXIR-Norway"/>
            <consortium name="Elixir Norway"/>
        </authorList>
    </citation>
    <scope>NUCLEOTIDE SEQUENCE</scope>
</reference>
<reference evidence="1" key="1">
    <citation type="submission" date="2023-05" db="EMBL/GenBank/DDBJ databases">
        <authorList>
            <consortium name="ELIXIR-Norway"/>
        </authorList>
    </citation>
    <scope>NUCLEOTIDE SEQUENCE</scope>
</reference>
<evidence type="ECO:0000313" key="2">
    <source>
        <dbReference type="Proteomes" id="UP001162501"/>
    </source>
</evidence>
<organism evidence="1 2">
    <name type="scientific">Rangifer tarandus platyrhynchus</name>
    <name type="common">Svalbard reindeer</name>
    <dbReference type="NCBI Taxonomy" id="3082113"/>
    <lineage>
        <taxon>Eukaryota</taxon>
        <taxon>Metazoa</taxon>
        <taxon>Chordata</taxon>
        <taxon>Craniata</taxon>
        <taxon>Vertebrata</taxon>
        <taxon>Euteleostomi</taxon>
        <taxon>Mammalia</taxon>
        <taxon>Eutheria</taxon>
        <taxon>Laurasiatheria</taxon>
        <taxon>Artiodactyla</taxon>
        <taxon>Ruminantia</taxon>
        <taxon>Pecora</taxon>
        <taxon>Cervidae</taxon>
        <taxon>Odocoileinae</taxon>
        <taxon>Rangifer</taxon>
    </lineage>
</organism>
<evidence type="ECO:0000313" key="1">
    <source>
        <dbReference type="EMBL" id="CAN0541564.1"/>
    </source>
</evidence>
<dbReference type="EMBL" id="OX596090">
    <property type="protein sequence ID" value="CAN0541564.1"/>
    <property type="molecule type" value="Genomic_DNA"/>
</dbReference>
<proteinExistence type="predicted"/>
<dbReference type="Proteomes" id="UP001162501">
    <property type="component" value="Chromosome 6"/>
</dbReference>
<gene>
    <name evidence="1" type="ORF">MRATA1EN22A_LOCUS25430</name>
</gene>
<protein>
    <submittedName>
        <fullName evidence="1">Uncharacterized protein</fullName>
    </submittedName>
</protein>
<name>A0AC60A1I7_RANTA</name>
<accession>A0AC60A1I7</accession>
<sequence length="94" mass="10915">MERDDSGGGGLFFRGLQNRSHEKTKLRTRKSTLYLSPQRSTGRCGDLLGENIYLVLFIIALRIFNCFLVQTSFVPDEYWQSLEVAHHMVFKYPL</sequence>